<dbReference type="InterPro" id="IPR029063">
    <property type="entry name" value="SAM-dependent_MTases_sf"/>
</dbReference>
<dbReference type="Proteomes" id="UP001149074">
    <property type="component" value="Unassembled WGS sequence"/>
</dbReference>
<accession>A0A9W9FHC8</accession>
<evidence type="ECO:0000313" key="2">
    <source>
        <dbReference type="Proteomes" id="UP001149074"/>
    </source>
</evidence>
<organism evidence="1 2">
    <name type="scientific">Penicillium argentinense</name>
    <dbReference type="NCBI Taxonomy" id="1131581"/>
    <lineage>
        <taxon>Eukaryota</taxon>
        <taxon>Fungi</taxon>
        <taxon>Dikarya</taxon>
        <taxon>Ascomycota</taxon>
        <taxon>Pezizomycotina</taxon>
        <taxon>Eurotiomycetes</taxon>
        <taxon>Eurotiomycetidae</taxon>
        <taxon>Eurotiales</taxon>
        <taxon>Aspergillaceae</taxon>
        <taxon>Penicillium</taxon>
    </lineage>
</organism>
<dbReference type="Gene3D" id="3.40.50.150">
    <property type="entry name" value="Vaccinia Virus protein VP39"/>
    <property type="match status" value="1"/>
</dbReference>
<keyword evidence="2" id="KW-1185">Reference proteome</keyword>
<dbReference type="GeneID" id="81358622"/>
<dbReference type="EMBL" id="JAPQKI010000005">
    <property type="protein sequence ID" value="KAJ5100149.1"/>
    <property type="molecule type" value="Genomic_DNA"/>
</dbReference>
<evidence type="ECO:0000313" key="1">
    <source>
        <dbReference type="EMBL" id="KAJ5100149.1"/>
    </source>
</evidence>
<name>A0A9W9FHC8_9EURO</name>
<dbReference type="AlphaFoldDB" id="A0A9W9FHC8"/>
<dbReference type="SUPFAM" id="SSF53335">
    <property type="entry name" value="S-adenosyl-L-methionine-dependent methyltransferases"/>
    <property type="match status" value="1"/>
</dbReference>
<reference evidence="1" key="2">
    <citation type="journal article" date="2023" name="IMA Fungus">
        <title>Comparative genomic study of the Penicillium genus elucidates a diverse pangenome and 15 lateral gene transfer events.</title>
        <authorList>
            <person name="Petersen C."/>
            <person name="Sorensen T."/>
            <person name="Nielsen M.R."/>
            <person name="Sondergaard T.E."/>
            <person name="Sorensen J.L."/>
            <person name="Fitzpatrick D.A."/>
            <person name="Frisvad J.C."/>
            <person name="Nielsen K.L."/>
        </authorList>
    </citation>
    <scope>NUCLEOTIDE SEQUENCE</scope>
    <source>
        <strain evidence="1">IBT 30761</strain>
    </source>
</reference>
<comment type="caution">
    <text evidence="1">The sequence shown here is derived from an EMBL/GenBank/DDBJ whole genome shotgun (WGS) entry which is preliminary data.</text>
</comment>
<dbReference type="OrthoDB" id="66144at2759"/>
<sequence length="64" mass="7324">MIRKAKTVLLHRKFSVEDLRSYSPEGSVDLFFSNAVFQCLDKDERFSIIKKLIETQLSGGVFAL</sequence>
<protein>
    <submittedName>
        <fullName evidence="1">Trans-aconitate 2-methyltransferase</fullName>
    </submittedName>
</protein>
<proteinExistence type="predicted"/>
<reference evidence="1" key="1">
    <citation type="submission" date="2022-11" db="EMBL/GenBank/DDBJ databases">
        <authorList>
            <person name="Petersen C."/>
        </authorList>
    </citation>
    <scope>NUCLEOTIDE SEQUENCE</scope>
    <source>
        <strain evidence="1">IBT 30761</strain>
    </source>
</reference>
<gene>
    <name evidence="1" type="ORF">N7532_007150</name>
</gene>
<dbReference type="RefSeq" id="XP_056475802.1">
    <property type="nucleotide sequence ID" value="XM_056619643.1"/>
</dbReference>